<evidence type="ECO:0000313" key="5">
    <source>
        <dbReference type="EMBL" id="MEX5717724.1"/>
    </source>
</evidence>
<dbReference type="Pfam" id="PF00106">
    <property type="entry name" value="adh_short"/>
    <property type="match status" value="1"/>
</dbReference>
<dbReference type="NCBIfam" id="NF005495">
    <property type="entry name" value="PRK07109.1"/>
    <property type="match status" value="1"/>
</dbReference>
<dbReference type="RefSeq" id="WP_369203856.1">
    <property type="nucleotide sequence ID" value="NZ_JBFNXQ010000009.1"/>
</dbReference>
<evidence type="ECO:0000313" key="6">
    <source>
        <dbReference type="Proteomes" id="UP001560045"/>
    </source>
</evidence>
<reference evidence="5 6" key="1">
    <citation type="submission" date="2024-06" db="EMBL/GenBank/DDBJ databases">
        <title>Draft genome sequence of Geodermatophilus badlandi, a novel member of the Geodermatophilaceae isolated from badland sedimentary rocks in the Red desert, Wyoming, USA.</title>
        <authorList>
            <person name="Ben Tekaya S."/>
            <person name="Nouioui I."/>
            <person name="Flores G.M."/>
            <person name="Shaal M.N."/>
            <person name="Bredoire F."/>
            <person name="Basile F."/>
            <person name="Van Diepen L."/>
            <person name="Ward N.L."/>
        </authorList>
    </citation>
    <scope>NUCLEOTIDE SEQUENCE [LARGE SCALE GENOMIC DNA]</scope>
    <source>
        <strain evidence="5 6">WL48A</strain>
    </source>
</reference>
<comment type="caution">
    <text evidence="5">The sequence shown here is derived from an EMBL/GenBank/DDBJ whole genome shotgun (WGS) entry which is preliminary data.</text>
</comment>
<accession>A0ABV3XAZ3</accession>
<dbReference type="PRINTS" id="PR00080">
    <property type="entry name" value="SDRFAMILY"/>
</dbReference>
<dbReference type="PROSITE" id="PS00061">
    <property type="entry name" value="ADH_SHORT"/>
    <property type="match status" value="1"/>
</dbReference>
<dbReference type="InterPro" id="IPR002347">
    <property type="entry name" value="SDR_fam"/>
</dbReference>
<dbReference type="EMBL" id="JBFNXQ010000009">
    <property type="protein sequence ID" value="MEX5717724.1"/>
    <property type="molecule type" value="Genomic_DNA"/>
</dbReference>
<dbReference type="Gene3D" id="3.40.50.720">
    <property type="entry name" value="NAD(P)-binding Rossmann-like Domain"/>
    <property type="match status" value="1"/>
</dbReference>
<dbReference type="Proteomes" id="UP001560045">
    <property type="component" value="Unassembled WGS sequence"/>
</dbReference>
<organism evidence="5 6">
    <name type="scientific">Geodermatophilus maliterrae</name>
    <dbReference type="NCBI Taxonomy" id="3162531"/>
    <lineage>
        <taxon>Bacteria</taxon>
        <taxon>Bacillati</taxon>
        <taxon>Actinomycetota</taxon>
        <taxon>Actinomycetes</taxon>
        <taxon>Geodermatophilales</taxon>
        <taxon>Geodermatophilaceae</taxon>
        <taxon>Geodermatophilus</taxon>
    </lineage>
</organism>
<protein>
    <submittedName>
        <fullName evidence="5">SDR family oxidoreductase</fullName>
    </submittedName>
</protein>
<comment type="similarity">
    <text evidence="1 3">Belongs to the short-chain dehydrogenases/reductases (SDR) family.</text>
</comment>
<gene>
    <name evidence="5" type="ORF">ABQ292_04995</name>
</gene>
<dbReference type="PRINTS" id="PR00081">
    <property type="entry name" value="GDHRDH"/>
</dbReference>
<sequence>MAAPPRPVRDQVVVVLGASSGIGRATALEFARQGCTRIVVASRGEEALGTLVEELTRKGAEAVAVPTDITDQAAVRALVGAAEARFGRIDTFVTVPGVGIWGSVRQIDLDEFRRVTEVNYIGHVAAAQAAVPALERAGGGVLIGIGSVEGYRSIPLHAPYSASKFALRAFYDALRVELAEEKSPVEVSQILPAGIATPFFEHARTKLGSMPKPPPPVYAPELVAEAVVRASVHPRREIPVGDAALGFIAGQRFSPALTDALLSLTGRQLQTTDRPDDGTDILDTPTPGPGRVRGAFADQVLTTSPVTRVAGAVARPGELLLRAIRKRPSA</sequence>
<name>A0ABV3XAZ3_9ACTN</name>
<evidence type="ECO:0000256" key="3">
    <source>
        <dbReference type="RuleBase" id="RU000363"/>
    </source>
</evidence>
<feature type="region of interest" description="Disordered" evidence="4">
    <location>
        <begin position="269"/>
        <end position="290"/>
    </location>
</feature>
<dbReference type="PANTHER" id="PTHR44196:SF1">
    <property type="entry name" value="DEHYDROGENASE_REDUCTASE SDR FAMILY MEMBER 7B"/>
    <property type="match status" value="1"/>
</dbReference>
<dbReference type="PANTHER" id="PTHR44196">
    <property type="entry name" value="DEHYDROGENASE/REDUCTASE SDR FAMILY MEMBER 7B"/>
    <property type="match status" value="1"/>
</dbReference>
<dbReference type="InterPro" id="IPR036291">
    <property type="entry name" value="NAD(P)-bd_dom_sf"/>
</dbReference>
<keyword evidence="2" id="KW-0560">Oxidoreductase</keyword>
<dbReference type="InterPro" id="IPR020904">
    <property type="entry name" value="Sc_DH/Rdtase_CS"/>
</dbReference>
<evidence type="ECO:0000256" key="1">
    <source>
        <dbReference type="ARBA" id="ARBA00006484"/>
    </source>
</evidence>
<evidence type="ECO:0000256" key="2">
    <source>
        <dbReference type="ARBA" id="ARBA00023002"/>
    </source>
</evidence>
<dbReference type="SUPFAM" id="SSF51735">
    <property type="entry name" value="NAD(P)-binding Rossmann-fold domains"/>
    <property type="match status" value="1"/>
</dbReference>
<evidence type="ECO:0000256" key="4">
    <source>
        <dbReference type="SAM" id="MobiDB-lite"/>
    </source>
</evidence>
<proteinExistence type="inferred from homology"/>
<keyword evidence="6" id="KW-1185">Reference proteome</keyword>